<dbReference type="RefSeq" id="WP_268788074.1">
    <property type="nucleotide sequence ID" value="NZ_JAPQYE010000029.1"/>
</dbReference>
<feature type="region of interest" description="Disordered" evidence="1">
    <location>
        <begin position="262"/>
        <end position="381"/>
    </location>
</feature>
<feature type="region of interest" description="Disordered" evidence="1">
    <location>
        <begin position="150"/>
        <end position="198"/>
    </location>
</feature>
<protein>
    <submittedName>
        <fullName evidence="2">Uncharacterized protein</fullName>
    </submittedName>
</protein>
<gene>
    <name evidence="2" type="ORF">OY187_30385</name>
</gene>
<feature type="compositionally biased region" description="Pro residues" evidence="1">
    <location>
        <begin position="447"/>
        <end position="469"/>
    </location>
</feature>
<keyword evidence="3" id="KW-1185">Reference proteome</keyword>
<proteinExistence type="predicted"/>
<name>A0ABT4HQ56_MYCIR</name>
<accession>A0ABT4HQ56</accession>
<feature type="compositionally biased region" description="Low complexity" evidence="1">
    <location>
        <begin position="174"/>
        <end position="185"/>
    </location>
</feature>
<feature type="compositionally biased region" description="Pro residues" evidence="1">
    <location>
        <begin position="274"/>
        <end position="292"/>
    </location>
</feature>
<evidence type="ECO:0000313" key="3">
    <source>
        <dbReference type="Proteomes" id="UP001084650"/>
    </source>
</evidence>
<dbReference type="EMBL" id="JAPQYE010000029">
    <property type="protein sequence ID" value="MCZ0732365.1"/>
    <property type="molecule type" value="Genomic_DNA"/>
</dbReference>
<evidence type="ECO:0000256" key="1">
    <source>
        <dbReference type="SAM" id="MobiDB-lite"/>
    </source>
</evidence>
<sequence length="469" mass="47163">MSEEVTVPAGMTALLYPEWASAADPDIPRQLTAAAVRLYELFGSGDPTASALPEFPFSTATGQGSGIDAYDNLKRDFQRIESEFDAAAQAFKSAVQDSAYRTRAGRDAINNAIATFNSTAEALDSGDWDGLLQAESTMLATVKTEVTNAAQAEPVPLGPGIDYSQGSPLPGIDTPPRGTPPAATAKEPKPGSGGLADLLSTLGGGAPLLGAGTGLPLGGSPLGGLTGLPGLTPQNAAAGLGNPAGRSAAPTSLRADDAVEPLSPLDEAGDDDPAPPITPLNPGPQTPPPPATATPAQAAAPQEPGQPGAAARTAHPVTLPDGSRVEAPNKQAAEAAQNAIDTASPGGDAAQKAYSPTGLHLPEEGKNPGVKVDPSDMQPGDVLKWQDKTMVAVAPGLVADPTQPGVTHTLEDVLTDQRGFHGVFRPTAAAPPTDPTAPAPGAAPQSEVPPPPSATVPQPAPPSPFENMV</sequence>
<organism evidence="2 3">
    <name type="scientific">Mycolicibacterium iranicum</name>
    <name type="common">Mycobacterium iranicum</name>
    <dbReference type="NCBI Taxonomy" id="912594"/>
    <lineage>
        <taxon>Bacteria</taxon>
        <taxon>Bacillati</taxon>
        <taxon>Actinomycetota</taxon>
        <taxon>Actinomycetes</taxon>
        <taxon>Mycobacteriales</taxon>
        <taxon>Mycobacteriaceae</taxon>
        <taxon>Mycolicibacterium</taxon>
    </lineage>
</organism>
<reference evidence="2" key="1">
    <citation type="submission" date="2022-12" db="EMBL/GenBank/DDBJ databases">
        <title>Whole genome sequence of Mycolicibacterium iranicum strain SBH312.</title>
        <authorList>
            <person name="Jani J."/>
            <person name="Arifin Mustapha Z."/>
            <person name="Ahmed K."/>
            <person name="Kai Ling C."/>
        </authorList>
    </citation>
    <scope>NUCLEOTIDE SEQUENCE</scope>
    <source>
        <strain evidence="2">SBH312</strain>
    </source>
</reference>
<evidence type="ECO:0000313" key="2">
    <source>
        <dbReference type="EMBL" id="MCZ0732365.1"/>
    </source>
</evidence>
<feature type="region of interest" description="Disordered" evidence="1">
    <location>
        <begin position="226"/>
        <end position="250"/>
    </location>
</feature>
<feature type="region of interest" description="Disordered" evidence="1">
    <location>
        <begin position="419"/>
        <end position="469"/>
    </location>
</feature>
<comment type="caution">
    <text evidence="2">The sequence shown here is derived from an EMBL/GenBank/DDBJ whole genome shotgun (WGS) entry which is preliminary data.</text>
</comment>
<feature type="compositionally biased region" description="Low complexity" evidence="1">
    <location>
        <begin position="293"/>
        <end position="311"/>
    </location>
</feature>
<dbReference type="Proteomes" id="UP001084650">
    <property type="component" value="Unassembled WGS sequence"/>
</dbReference>